<accession>A0A151QWB7</accession>
<dbReference type="PANTHER" id="PTHR35317">
    <property type="entry name" value="OS04G0629600 PROTEIN"/>
    <property type="match status" value="1"/>
</dbReference>
<dbReference type="GO" id="GO:0003676">
    <property type="term" value="F:nucleic acid binding"/>
    <property type="evidence" value="ECO:0007669"/>
    <property type="project" value="InterPro"/>
</dbReference>
<dbReference type="InterPro" id="IPR036875">
    <property type="entry name" value="Znf_CCHC_sf"/>
</dbReference>
<dbReference type="AlphaFoldDB" id="A0A151QWB7"/>
<organism evidence="1 2">
    <name type="scientific">Cajanus cajan</name>
    <name type="common">Pigeon pea</name>
    <name type="synonym">Cajanus indicus</name>
    <dbReference type="NCBI Taxonomy" id="3821"/>
    <lineage>
        <taxon>Eukaryota</taxon>
        <taxon>Viridiplantae</taxon>
        <taxon>Streptophyta</taxon>
        <taxon>Embryophyta</taxon>
        <taxon>Tracheophyta</taxon>
        <taxon>Spermatophyta</taxon>
        <taxon>Magnoliopsida</taxon>
        <taxon>eudicotyledons</taxon>
        <taxon>Gunneridae</taxon>
        <taxon>Pentapetalae</taxon>
        <taxon>rosids</taxon>
        <taxon>fabids</taxon>
        <taxon>Fabales</taxon>
        <taxon>Fabaceae</taxon>
        <taxon>Papilionoideae</taxon>
        <taxon>50 kb inversion clade</taxon>
        <taxon>NPAAA clade</taxon>
        <taxon>indigoferoid/millettioid clade</taxon>
        <taxon>Phaseoleae</taxon>
        <taxon>Cajanus</taxon>
    </lineage>
</organism>
<name>A0A151QWB7_CAJCA</name>
<evidence type="ECO:0008006" key="3">
    <source>
        <dbReference type="Google" id="ProtNLM"/>
    </source>
</evidence>
<keyword evidence="2" id="KW-1185">Reference proteome</keyword>
<dbReference type="GO" id="GO:0008270">
    <property type="term" value="F:zinc ion binding"/>
    <property type="evidence" value="ECO:0007669"/>
    <property type="project" value="InterPro"/>
</dbReference>
<dbReference type="Proteomes" id="UP000075243">
    <property type="component" value="Unassembled WGS sequence"/>
</dbReference>
<dbReference type="SUPFAM" id="SSF57756">
    <property type="entry name" value="Retrovirus zinc finger-like domains"/>
    <property type="match status" value="1"/>
</dbReference>
<reference evidence="1" key="1">
    <citation type="journal article" date="2012" name="Nat. Biotechnol.">
        <title>Draft genome sequence of pigeonpea (Cajanus cajan), an orphan legume crop of resource-poor farmers.</title>
        <authorList>
            <person name="Varshney R.K."/>
            <person name="Chen W."/>
            <person name="Li Y."/>
            <person name="Bharti A.K."/>
            <person name="Saxena R.K."/>
            <person name="Schlueter J.A."/>
            <person name="Donoghue M.T."/>
            <person name="Azam S."/>
            <person name="Fan G."/>
            <person name="Whaley A.M."/>
            <person name="Farmer A.D."/>
            <person name="Sheridan J."/>
            <person name="Iwata A."/>
            <person name="Tuteja R."/>
            <person name="Penmetsa R.V."/>
            <person name="Wu W."/>
            <person name="Upadhyaya H.D."/>
            <person name="Yang S.P."/>
            <person name="Shah T."/>
            <person name="Saxena K.B."/>
            <person name="Michael T."/>
            <person name="McCombie W.R."/>
            <person name="Yang B."/>
            <person name="Zhang G."/>
            <person name="Yang H."/>
            <person name="Wang J."/>
            <person name="Spillane C."/>
            <person name="Cook D.R."/>
            <person name="May G.D."/>
            <person name="Xu X."/>
            <person name="Jackson S.A."/>
        </authorList>
    </citation>
    <scope>NUCLEOTIDE SEQUENCE [LARGE SCALE GENOMIC DNA]</scope>
</reference>
<dbReference type="EMBL" id="KQ484570">
    <property type="protein sequence ID" value="KYP34532.1"/>
    <property type="molecule type" value="Genomic_DNA"/>
</dbReference>
<protein>
    <recommendedName>
        <fullName evidence="3">Retrovirus-related Pol polyprotein from transposon TNT 1-94</fullName>
    </recommendedName>
</protein>
<dbReference type="Gramene" id="C.cajan_39814.t">
    <property type="protein sequence ID" value="C.cajan_39814.t.cds1"/>
    <property type="gene ID" value="C.cajan_39814"/>
</dbReference>
<dbReference type="Pfam" id="PF14223">
    <property type="entry name" value="Retrotran_gag_2"/>
    <property type="match status" value="1"/>
</dbReference>
<proteinExistence type="predicted"/>
<evidence type="ECO:0000313" key="1">
    <source>
        <dbReference type="EMBL" id="KYP34532.1"/>
    </source>
</evidence>
<gene>
    <name evidence="1" type="ORF">KK1_044490</name>
</gene>
<sequence>MKIHKEKKIKKAKAKSCLFACVSQNVFTRIMTLKSAKAIWYYLKEEYAGDERIRSMQVLNLMREFEIQRMKETETIKQYSDKLLGIANKVRLLGTQFLDSRIVEKILVTIPERYEASIAALENTKDLSKITLAEVLHALQALEQRRLMREEGSMEGVYLAKWKNKNSGKNKKKELFQENSQYNNTQIFPPCPYCKKTNHPQQRCWWRPDVKCDNCEKLGHLKHVCKSHEQQEEANIVEDQQKEEEEELLSMSCFMTKKPSKGWIIDSGWLY</sequence>
<dbReference type="STRING" id="3821.A0A151QWB7"/>
<evidence type="ECO:0000313" key="2">
    <source>
        <dbReference type="Proteomes" id="UP000075243"/>
    </source>
</evidence>
<dbReference type="PANTHER" id="PTHR35317:SF11">
    <property type="entry name" value="CCHC-TYPE DOMAIN-CONTAINING PROTEIN"/>
    <property type="match status" value="1"/>
</dbReference>